<evidence type="ECO:0008006" key="4">
    <source>
        <dbReference type="Google" id="ProtNLM"/>
    </source>
</evidence>
<feature type="compositionally biased region" description="Gly residues" evidence="1">
    <location>
        <begin position="340"/>
        <end position="358"/>
    </location>
</feature>
<organism evidence="2 3">
    <name type="scientific">Planomonospora parontospora</name>
    <dbReference type="NCBI Taxonomy" id="58119"/>
    <lineage>
        <taxon>Bacteria</taxon>
        <taxon>Bacillati</taxon>
        <taxon>Actinomycetota</taxon>
        <taxon>Actinomycetes</taxon>
        <taxon>Streptosporangiales</taxon>
        <taxon>Streptosporangiaceae</taxon>
        <taxon>Planomonospora</taxon>
    </lineage>
</organism>
<reference evidence="2" key="1">
    <citation type="journal article" date="2014" name="Int. J. Syst. Evol. Microbiol.">
        <title>Complete genome sequence of Corynebacterium casei LMG S-19264T (=DSM 44701T), isolated from a smear-ripened cheese.</title>
        <authorList>
            <consortium name="US DOE Joint Genome Institute (JGI-PGF)"/>
            <person name="Walter F."/>
            <person name="Albersmeier A."/>
            <person name="Kalinowski J."/>
            <person name="Ruckert C."/>
        </authorList>
    </citation>
    <scope>NUCLEOTIDE SEQUENCE</scope>
    <source>
        <strain evidence="2">JCM 3093</strain>
    </source>
</reference>
<comment type="caution">
    <text evidence="2">The sequence shown here is derived from an EMBL/GenBank/DDBJ whole genome shotgun (WGS) entry which is preliminary data.</text>
</comment>
<name>A0AA37BL12_9ACTN</name>
<evidence type="ECO:0000313" key="3">
    <source>
        <dbReference type="Proteomes" id="UP000627984"/>
    </source>
</evidence>
<sequence length="358" mass="37321">MGSGIWSTDVYSAASRLRAARGASAFAYSDSGARTVHDDLNPHGVAARESRDSAEHPASLAVAVLFDVTGSMGGVPRTLQTRLPDLLGLLLRKGYATDPQILFGAIGDATCDRAPLQVAQFESDNRMDEHLGKVLLEGGGGGQMTESYELAMYFMARHTSIDCYEKRGRRGYLFIIGDELPYPAVKRREVAGVIGDRLERDIPTEDVVAELTRMYDVYFILPAGASHSRNGHVLAAWRGLLGQNVLELDDLDAVCETIALTVGLGEDAVGLDEGLADLAEFGSTAQASVSRALAGLERGAAVVDSPALGASLDPRSALGPGDPAGSRDALGPGHPSGPRGALGPGGPSAPGGSGVTRL</sequence>
<accession>A0AA37BL12</accession>
<dbReference type="RefSeq" id="WP_239320448.1">
    <property type="nucleotide sequence ID" value="NZ_BMQD01000018.1"/>
</dbReference>
<dbReference type="AlphaFoldDB" id="A0AA37BL12"/>
<feature type="region of interest" description="Disordered" evidence="1">
    <location>
        <begin position="311"/>
        <end position="358"/>
    </location>
</feature>
<protein>
    <recommendedName>
        <fullName evidence="4">VWA domain-containing protein</fullName>
    </recommendedName>
</protein>
<evidence type="ECO:0000256" key="1">
    <source>
        <dbReference type="SAM" id="MobiDB-lite"/>
    </source>
</evidence>
<dbReference type="Proteomes" id="UP000627984">
    <property type="component" value="Unassembled WGS sequence"/>
</dbReference>
<evidence type="ECO:0000313" key="2">
    <source>
        <dbReference type="EMBL" id="GGK86988.1"/>
    </source>
</evidence>
<reference evidence="2" key="2">
    <citation type="submission" date="2022-09" db="EMBL/GenBank/DDBJ databases">
        <authorList>
            <person name="Sun Q."/>
            <person name="Ohkuma M."/>
        </authorList>
    </citation>
    <scope>NUCLEOTIDE SEQUENCE</scope>
    <source>
        <strain evidence="2">JCM 3093</strain>
    </source>
</reference>
<proteinExistence type="predicted"/>
<dbReference type="EMBL" id="BMQD01000018">
    <property type="protein sequence ID" value="GGK86988.1"/>
    <property type="molecule type" value="Genomic_DNA"/>
</dbReference>
<gene>
    <name evidence="2" type="ORF">GCM10010126_52780</name>
</gene>